<sequence length="630" mass="70916">MFVLFASIFIRPGGVDNFIACFETIIVMEKKLLEFLPNPKCWKGAKVIRAVEKRTVMIQLIYIHCFYTAPFLAFLIGCTKSNPMYTMIRAVYNFELHHGPVVNLVLRIVCGFVVGLGGMIMFSTIGICYLLCAYCINCLNVWTLFLEPIEGKNGEMRLRGGLFFQNAVKMYNSLKIMAIVESKMLRDDSTLYTSYCCCIFLNVSVIIISITTITEVYAVCFVAEGAIGSKIWSVVLPMNIFWNKGGPRRTYIFPELDTEQSFSTRLAKLTPARKAVVVLQRSTFHLAYCFEFDETTGCIKAVKNWRYKAFQLIWIGAAFLVLPGLLVRCYLLFIAAEGKEDKMTIFFTAVSSGVLVIFVLFGSIFIRPGGVDNFIACFETIIVMEKKLLECLPNPKGEKGAKVTRAVERCTLMIQLVCIHSFYTAPLLAFLIGCTKSNPLYAMFRDIYNFELHHGALVNLGLRIVGGLGVGLGGMIMCSTIGTCFLLWVYCINCLNVWTLFLEPIAGNNGDMMFRGGVLFQNAVKMYNTLKIMTIVESNLLRELLMPCTHHIFAVFFSTLSFVYFFKEFSPRNPDDISIFVVILSVIIIAMTTLIEVYSICFIAEAAIKEIQCLAYLAFLNLPLPCKKCT</sequence>
<feature type="transmembrane region" description="Helical" evidence="1">
    <location>
        <begin position="104"/>
        <end position="132"/>
    </location>
</feature>
<reference evidence="2 3" key="1">
    <citation type="submission" date="2015-12" db="EMBL/GenBank/DDBJ databases">
        <title>The genome of Folsomia candida.</title>
        <authorList>
            <person name="Faddeeva A."/>
            <person name="Derks M.F."/>
            <person name="Anvar Y."/>
            <person name="Smit S."/>
            <person name="Van Straalen N."/>
            <person name="Roelofs D."/>
        </authorList>
    </citation>
    <scope>NUCLEOTIDE SEQUENCE [LARGE SCALE GENOMIC DNA]</scope>
    <source>
        <strain evidence="2 3">VU population</strain>
        <tissue evidence="2">Whole body</tissue>
    </source>
</reference>
<evidence type="ECO:0000313" key="2">
    <source>
        <dbReference type="EMBL" id="OXA45115.1"/>
    </source>
</evidence>
<name>A0A226DHS8_FOLCA</name>
<gene>
    <name evidence="2" type="ORF">Fcan01_20067</name>
</gene>
<accession>A0A226DHS8</accession>
<feature type="transmembrane region" description="Helical" evidence="1">
    <location>
        <begin position="312"/>
        <end position="333"/>
    </location>
</feature>
<proteinExistence type="predicted"/>
<protein>
    <submittedName>
        <fullName evidence="2">Uncharacterized protein</fullName>
    </submittedName>
</protein>
<keyword evidence="1" id="KW-1133">Transmembrane helix</keyword>
<feature type="transmembrane region" description="Helical" evidence="1">
    <location>
        <begin position="345"/>
        <end position="366"/>
    </location>
</feature>
<keyword evidence="3" id="KW-1185">Reference proteome</keyword>
<feature type="transmembrane region" description="Helical" evidence="1">
    <location>
        <begin position="56"/>
        <end position="77"/>
    </location>
</feature>
<dbReference type="AlphaFoldDB" id="A0A226DHS8"/>
<organism evidence="2 3">
    <name type="scientific">Folsomia candida</name>
    <name type="common">Springtail</name>
    <dbReference type="NCBI Taxonomy" id="158441"/>
    <lineage>
        <taxon>Eukaryota</taxon>
        <taxon>Metazoa</taxon>
        <taxon>Ecdysozoa</taxon>
        <taxon>Arthropoda</taxon>
        <taxon>Hexapoda</taxon>
        <taxon>Collembola</taxon>
        <taxon>Entomobryomorpha</taxon>
        <taxon>Isotomoidea</taxon>
        <taxon>Isotomidae</taxon>
        <taxon>Proisotominae</taxon>
        <taxon>Folsomia</taxon>
    </lineage>
</organism>
<evidence type="ECO:0000313" key="3">
    <source>
        <dbReference type="Proteomes" id="UP000198287"/>
    </source>
</evidence>
<dbReference type="EMBL" id="LNIX01000018">
    <property type="protein sequence ID" value="OXA45115.1"/>
    <property type="molecule type" value="Genomic_DNA"/>
</dbReference>
<evidence type="ECO:0000256" key="1">
    <source>
        <dbReference type="SAM" id="Phobius"/>
    </source>
</evidence>
<dbReference type="Proteomes" id="UP000198287">
    <property type="component" value="Unassembled WGS sequence"/>
</dbReference>
<feature type="transmembrane region" description="Helical" evidence="1">
    <location>
        <begin position="412"/>
        <end position="432"/>
    </location>
</feature>
<feature type="transmembrane region" description="Helical" evidence="1">
    <location>
        <begin position="191"/>
        <end position="210"/>
    </location>
</feature>
<feature type="transmembrane region" description="Helical" evidence="1">
    <location>
        <begin position="577"/>
        <end position="600"/>
    </location>
</feature>
<keyword evidence="1" id="KW-0812">Transmembrane</keyword>
<feature type="transmembrane region" description="Helical" evidence="1">
    <location>
        <begin position="544"/>
        <end position="565"/>
    </location>
</feature>
<comment type="caution">
    <text evidence="2">The sequence shown here is derived from an EMBL/GenBank/DDBJ whole genome shotgun (WGS) entry which is preliminary data.</text>
</comment>
<keyword evidence="1" id="KW-0472">Membrane</keyword>
<feature type="transmembrane region" description="Helical" evidence="1">
    <location>
        <begin position="216"/>
        <end position="242"/>
    </location>
</feature>